<feature type="domain" description="BON" evidence="4">
    <location>
        <begin position="113"/>
        <end position="171"/>
    </location>
</feature>
<feature type="domain" description="Pilus formation protein N-terminal" evidence="5">
    <location>
        <begin position="41"/>
        <end position="108"/>
    </location>
</feature>
<dbReference type="Pfam" id="PF04972">
    <property type="entry name" value="BON"/>
    <property type="match status" value="1"/>
</dbReference>
<dbReference type="PRINTS" id="PR00811">
    <property type="entry name" value="BCTERIALGSPD"/>
</dbReference>
<dbReference type="InterPro" id="IPR001775">
    <property type="entry name" value="GspD/PilQ"/>
</dbReference>
<name>A0A975FVQ4_9CAUL</name>
<dbReference type="AlphaFoldDB" id="A0A975FVQ4"/>
<dbReference type="RefSeq" id="WP_211936068.1">
    <property type="nucleotide sequence ID" value="NZ_CP073078.1"/>
</dbReference>
<dbReference type="InterPro" id="IPR007055">
    <property type="entry name" value="BON_dom"/>
</dbReference>
<comment type="similarity">
    <text evidence="1">Belongs to the bacterial secretin family.</text>
</comment>
<dbReference type="Pfam" id="PF00263">
    <property type="entry name" value="Secretin"/>
    <property type="match status" value="1"/>
</dbReference>
<keyword evidence="7" id="KW-1185">Reference proteome</keyword>
<evidence type="ECO:0000259" key="4">
    <source>
        <dbReference type="Pfam" id="PF04972"/>
    </source>
</evidence>
<feature type="domain" description="Type II/III secretion system secretin-like" evidence="3">
    <location>
        <begin position="241"/>
        <end position="401"/>
    </location>
</feature>
<dbReference type="InterPro" id="IPR004846">
    <property type="entry name" value="T2SS/T3SS_dom"/>
</dbReference>
<dbReference type="KEGG" id="caul:KCG34_12955"/>
<sequence length="445" mass="47266">MIHLFGRSAAIAAGCALLALAAPAARAATEGAIDSQESPRSVFVAKDKSAGFRLDYPVSQIVVAQPDMLQLVATTDRSFYIRGKAIGATNLLIYDRQHHLAQVIDVRIGHDVAALQADLNQALPGEHIEVASFADGVLLRGVASTMQVAERAGAIAERYAPKAVTNEVQVLAAKQIRVDVRVIEASRTSLKDMGFNISAQSPAHGINFSTGTGLVSGLNPAGALSIGTNVGSTQVDLTLQALEQKGVVRTLAKPNLVAMSGEEASFLAGGEFPYPVPQALNQVTIEFRQFGVKLNVTPYLQDNGQIKLKVAPEVSQLDQSHSIRIDNFTLPGLTVSRAATVVELRDGQSFAIAGLFQQGYSDAVSQVPGLADLPVLGTLFRSSNWQHQQTELVIIVTPHLIAPVDHLDDLPDPLKSADEPSAIDLILAGITEKPSKSHKTLPQIP</sequence>
<keyword evidence="2" id="KW-0732">Signal</keyword>
<protein>
    <submittedName>
        <fullName evidence="6">Type II and III secretion system protein family protein</fullName>
    </submittedName>
</protein>
<dbReference type="GO" id="GO:0015627">
    <property type="term" value="C:type II protein secretion system complex"/>
    <property type="evidence" value="ECO:0007669"/>
    <property type="project" value="TreeGrafter"/>
</dbReference>
<organism evidence="6 7">
    <name type="scientific">Phenylobacterium montanum</name>
    <dbReference type="NCBI Taxonomy" id="2823693"/>
    <lineage>
        <taxon>Bacteria</taxon>
        <taxon>Pseudomonadati</taxon>
        <taxon>Pseudomonadota</taxon>
        <taxon>Alphaproteobacteria</taxon>
        <taxon>Caulobacterales</taxon>
        <taxon>Caulobacteraceae</taxon>
        <taxon>Phenylobacterium</taxon>
    </lineage>
</organism>
<reference evidence="6" key="1">
    <citation type="submission" date="2021-04" db="EMBL/GenBank/DDBJ databases">
        <title>The complete genome sequence of Caulobacter sp. S6.</title>
        <authorList>
            <person name="Tang Y."/>
            <person name="Ouyang W."/>
            <person name="Liu Q."/>
            <person name="Huang B."/>
            <person name="Guo Z."/>
            <person name="Lei P."/>
        </authorList>
    </citation>
    <scope>NUCLEOTIDE SEQUENCE</scope>
    <source>
        <strain evidence="6">S6</strain>
    </source>
</reference>
<evidence type="ECO:0000313" key="6">
    <source>
        <dbReference type="EMBL" id="QUD86016.1"/>
    </source>
</evidence>
<evidence type="ECO:0000313" key="7">
    <source>
        <dbReference type="Proteomes" id="UP000676409"/>
    </source>
</evidence>
<dbReference type="PANTHER" id="PTHR30332">
    <property type="entry name" value="PROBABLE GENERAL SECRETION PATHWAY PROTEIN D"/>
    <property type="match status" value="1"/>
</dbReference>
<dbReference type="Proteomes" id="UP000676409">
    <property type="component" value="Chromosome"/>
</dbReference>
<evidence type="ECO:0000259" key="5">
    <source>
        <dbReference type="Pfam" id="PF13629"/>
    </source>
</evidence>
<gene>
    <name evidence="6" type="ORF">KCG34_12955</name>
</gene>
<evidence type="ECO:0000256" key="1">
    <source>
        <dbReference type="RuleBase" id="RU004003"/>
    </source>
</evidence>
<dbReference type="GO" id="GO:0009306">
    <property type="term" value="P:protein secretion"/>
    <property type="evidence" value="ECO:0007669"/>
    <property type="project" value="InterPro"/>
</dbReference>
<proteinExistence type="inferred from homology"/>
<dbReference type="PANTHER" id="PTHR30332:SF17">
    <property type="entry name" value="TYPE IV PILIATION SYSTEM PROTEIN DR_0774-RELATED"/>
    <property type="match status" value="1"/>
</dbReference>
<dbReference type="EMBL" id="CP073078">
    <property type="protein sequence ID" value="QUD86016.1"/>
    <property type="molecule type" value="Genomic_DNA"/>
</dbReference>
<dbReference type="InterPro" id="IPR050810">
    <property type="entry name" value="Bact_Secretion_Sys_Channel"/>
</dbReference>
<dbReference type="InterPro" id="IPR032789">
    <property type="entry name" value="T2SS-T3SS_pil_N"/>
</dbReference>
<feature type="chain" id="PRO_5037056957" evidence="2">
    <location>
        <begin position="28"/>
        <end position="445"/>
    </location>
</feature>
<feature type="signal peptide" evidence="2">
    <location>
        <begin position="1"/>
        <end position="27"/>
    </location>
</feature>
<dbReference type="Pfam" id="PF13629">
    <property type="entry name" value="T2SS-T3SS_pil_N"/>
    <property type="match status" value="1"/>
</dbReference>
<evidence type="ECO:0000259" key="3">
    <source>
        <dbReference type="Pfam" id="PF00263"/>
    </source>
</evidence>
<accession>A0A975FVQ4</accession>
<evidence type="ECO:0000256" key="2">
    <source>
        <dbReference type="SAM" id="SignalP"/>
    </source>
</evidence>